<organism evidence="2">
    <name type="scientific">Xanthomonas arboricola</name>
    <dbReference type="NCBI Taxonomy" id="56448"/>
    <lineage>
        <taxon>Bacteria</taxon>
        <taxon>Pseudomonadati</taxon>
        <taxon>Pseudomonadota</taxon>
        <taxon>Gammaproteobacteria</taxon>
        <taxon>Lysobacterales</taxon>
        <taxon>Lysobacteraceae</taxon>
        <taxon>Xanthomonas</taxon>
    </lineage>
</organism>
<accession>A0AB73H3E9</accession>
<comment type="caution">
    <text evidence="2">The sequence shown here is derived from an EMBL/GenBank/DDBJ whole genome shotgun (WGS) entry which is preliminary data.</text>
</comment>
<proteinExistence type="predicted"/>
<name>A0AB73H3E9_9XANT</name>
<evidence type="ECO:0000313" key="2">
    <source>
        <dbReference type="EMBL" id="MBB5672914.1"/>
    </source>
</evidence>
<feature type="region of interest" description="Disordered" evidence="1">
    <location>
        <begin position="44"/>
        <end position="74"/>
    </location>
</feature>
<dbReference type="EMBL" id="JACIIQ010000048">
    <property type="protein sequence ID" value="MBB5672914.1"/>
    <property type="molecule type" value="Genomic_DNA"/>
</dbReference>
<gene>
    <name evidence="2" type="ORF">FHR65_004524</name>
</gene>
<sequence>MIVLITLPGSLATGKNFVAIVTNLGAFIDTRAAMHRVGAIHRTWGRNMPHGHPRGGLRAQDPIRAEHEDQEHTQ</sequence>
<dbReference type="Proteomes" id="UP000528595">
    <property type="component" value="Unassembled WGS sequence"/>
</dbReference>
<dbReference type="AlphaFoldDB" id="A0AB73H3E9"/>
<reference evidence="2" key="1">
    <citation type="submission" date="2020-08" db="EMBL/GenBank/DDBJ databases">
        <title>Studying the diversity of plant-associated saprophytic bacteria and their role in host health and plant-pathogen interactions.</title>
        <authorList>
            <person name="Potnis N."/>
        </authorList>
    </citation>
    <scope>NUCLEOTIDE SEQUENCE</scope>
    <source>
        <strain evidence="2">F21</strain>
    </source>
</reference>
<protein>
    <submittedName>
        <fullName evidence="2">Uncharacterized protein</fullName>
    </submittedName>
</protein>
<evidence type="ECO:0000256" key="1">
    <source>
        <dbReference type="SAM" id="MobiDB-lite"/>
    </source>
</evidence>
<feature type="compositionally biased region" description="Basic and acidic residues" evidence="1">
    <location>
        <begin position="61"/>
        <end position="74"/>
    </location>
</feature>